<dbReference type="OrthoDB" id="9994905at2759"/>
<evidence type="ECO:0000259" key="1">
    <source>
        <dbReference type="PROSITE" id="PS50238"/>
    </source>
</evidence>
<dbReference type="PROSITE" id="PS50238">
    <property type="entry name" value="RHOGAP"/>
    <property type="match status" value="1"/>
</dbReference>
<reference evidence="2 3" key="1">
    <citation type="journal article" date="2011" name="Science">
        <title>The ecoresponsive genome of Daphnia pulex.</title>
        <authorList>
            <person name="Colbourne J.K."/>
            <person name="Pfrender M.E."/>
            <person name="Gilbert D."/>
            <person name="Thomas W.K."/>
            <person name="Tucker A."/>
            <person name="Oakley T.H."/>
            <person name="Tokishita S."/>
            <person name="Aerts A."/>
            <person name="Arnold G.J."/>
            <person name="Basu M.K."/>
            <person name="Bauer D.J."/>
            <person name="Caceres C.E."/>
            <person name="Carmel L."/>
            <person name="Casola C."/>
            <person name="Choi J.H."/>
            <person name="Detter J.C."/>
            <person name="Dong Q."/>
            <person name="Dusheyko S."/>
            <person name="Eads B.D."/>
            <person name="Frohlich T."/>
            <person name="Geiler-Samerotte K.A."/>
            <person name="Gerlach D."/>
            <person name="Hatcher P."/>
            <person name="Jogdeo S."/>
            <person name="Krijgsveld J."/>
            <person name="Kriventseva E.V."/>
            <person name="Kultz D."/>
            <person name="Laforsch C."/>
            <person name="Lindquist E."/>
            <person name="Lopez J."/>
            <person name="Manak J.R."/>
            <person name="Muller J."/>
            <person name="Pangilinan J."/>
            <person name="Patwardhan R.P."/>
            <person name="Pitluck S."/>
            <person name="Pritham E.J."/>
            <person name="Rechtsteiner A."/>
            <person name="Rho M."/>
            <person name="Rogozin I.B."/>
            <person name="Sakarya O."/>
            <person name="Salamov A."/>
            <person name="Schaack S."/>
            <person name="Shapiro H."/>
            <person name="Shiga Y."/>
            <person name="Skalitzky C."/>
            <person name="Smith Z."/>
            <person name="Souvorov A."/>
            <person name="Sung W."/>
            <person name="Tang Z."/>
            <person name="Tsuchiya D."/>
            <person name="Tu H."/>
            <person name="Vos H."/>
            <person name="Wang M."/>
            <person name="Wolf Y.I."/>
            <person name="Yamagata H."/>
            <person name="Yamada T."/>
            <person name="Ye Y."/>
            <person name="Shaw J.R."/>
            <person name="Andrews J."/>
            <person name="Crease T.J."/>
            <person name="Tang H."/>
            <person name="Lucas S.M."/>
            <person name="Robertson H.M."/>
            <person name="Bork P."/>
            <person name="Koonin E.V."/>
            <person name="Zdobnov E.M."/>
            <person name="Grigoriev I.V."/>
            <person name="Lynch M."/>
            <person name="Boore J.L."/>
        </authorList>
    </citation>
    <scope>NUCLEOTIDE SEQUENCE [LARGE SCALE GENOMIC DNA]</scope>
</reference>
<name>E9G4I5_DAPPU</name>
<dbReference type="GO" id="GO:0007165">
    <property type="term" value="P:signal transduction"/>
    <property type="evidence" value="ECO:0007669"/>
    <property type="project" value="InterPro"/>
</dbReference>
<dbReference type="PANTHER" id="PTHR23175:SF23">
    <property type="entry name" value="PDZ DOMAIN-CONTAINING PROTEIN"/>
    <property type="match status" value="1"/>
</dbReference>
<dbReference type="KEGG" id="dpx:DAPPUDRAFT_7698"/>
<protein>
    <recommendedName>
        <fullName evidence="1">Rho-GAP domain-containing protein</fullName>
    </recommendedName>
</protein>
<dbReference type="Gene3D" id="1.10.555.10">
    <property type="entry name" value="Rho GTPase activation protein"/>
    <property type="match status" value="1"/>
</dbReference>
<dbReference type="Pfam" id="PF00620">
    <property type="entry name" value="RhoGAP"/>
    <property type="match status" value="1"/>
</dbReference>
<feature type="non-terminal residue" evidence="2">
    <location>
        <position position="1"/>
    </location>
</feature>
<organism evidence="2 3">
    <name type="scientific">Daphnia pulex</name>
    <name type="common">Water flea</name>
    <dbReference type="NCBI Taxonomy" id="6669"/>
    <lineage>
        <taxon>Eukaryota</taxon>
        <taxon>Metazoa</taxon>
        <taxon>Ecdysozoa</taxon>
        <taxon>Arthropoda</taxon>
        <taxon>Crustacea</taxon>
        <taxon>Branchiopoda</taxon>
        <taxon>Diplostraca</taxon>
        <taxon>Cladocera</taxon>
        <taxon>Anomopoda</taxon>
        <taxon>Daphniidae</taxon>
        <taxon>Daphnia</taxon>
    </lineage>
</organism>
<dbReference type="SMART" id="SM00324">
    <property type="entry name" value="RhoGAP"/>
    <property type="match status" value="1"/>
</dbReference>
<keyword evidence="3" id="KW-1185">Reference proteome</keyword>
<gene>
    <name evidence="2" type="ORF">DAPPUDRAFT_7698</name>
</gene>
<dbReference type="InterPro" id="IPR000198">
    <property type="entry name" value="RhoGAP_dom"/>
</dbReference>
<dbReference type="PhylomeDB" id="E9G4I5"/>
<accession>E9G4I5</accession>
<evidence type="ECO:0000313" key="3">
    <source>
        <dbReference type="Proteomes" id="UP000000305"/>
    </source>
</evidence>
<dbReference type="AlphaFoldDB" id="E9G4I5"/>
<dbReference type="OMA" id="MINFEND"/>
<evidence type="ECO:0000313" key="2">
    <source>
        <dbReference type="EMBL" id="EFX85308.1"/>
    </source>
</evidence>
<dbReference type="InterPro" id="IPR008936">
    <property type="entry name" value="Rho_GTPase_activation_prot"/>
</dbReference>
<dbReference type="SUPFAM" id="SSF48350">
    <property type="entry name" value="GTPase activation domain, GAP"/>
    <property type="match status" value="1"/>
</dbReference>
<sequence>LTESFNRGDFGESDWRWNDVNAISSVMKSFFRKLPDPLVTSELYGAVIEASKLEPEQERLNCIKRLVDDLPDPHYSTLRYLVGHLSRVAGSSDVNKMNARNLATVFGPTLVRSADDNMATMMADMPHQCRIVETLI</sequence>
<feature type="domain" description="Rho-GAP" evidence="1">
    <location>
        <begin position="1"/>
        <end position="136"/>
    </location>
</feature>
<dbReference type="Proteomes" id="UP000000305">
    <property type="component" value="Unassembled WGS sequence"/>
</dbReference>
<dbReference type="eggNOG" id="KOG4407">
    <property type="taxonomic scope" value="Eukaryota"/>
</dbReference>
<dbReference type="InParanoid" id="E9G4I5"/>
<dbReference type="EMBL" id="GL732532">
    <property type="protein sequence ID" value="EFX85308.1"/>
    <property type="molecule type" value="Genomic_DNA"/>
</dbReference>
<feature type="non-terminal residue" evidence="2">
    <location>
        <position position="136"/>
    </location>
</feature>
<proteinExistence type="predicted"/>
<dbReference type="PANTHER" id="PTHR23175">
    <property type="entry name" value="PDZ DOMAIN-CONTAINING PROTEIN"/>
    <property type="match status" value="1"/>
</dbReference>
<dbReference type="HOGENOM" id="CLU_015883_7_2_1"/>